<evidence type="ECO:0000313" key="1">
    <source>
        <dbReference type="EMBL" id="JAD38747.1"/>
    </source>
</evidence>
<name>A0A0A8ZVA2_ARUDO</name>
<reference evidence="1" key="1">
    <citation type="submission" date="2014-09" db="EMBL/GenBank/DDBJ databases">
        <authorList>
            <person name="Magalhaes I.L.F."/>
            <person name="Oliveira U."/>
            <person name="Santos F.R."/>
            <person name="Vidigal T.H.D.A."/>
            <person name="Brescovit A.D."/>
            <person name="Santos A.J."/>
        </authorList>
    </citation>
    <scope>NUCLEOTIDE SEQUENCE</scope>
    <source>
        <tissue evidence="1">Shoot tissue taken approximately 20 cm above the soil surface</tissue>
    </source>
</reference>
<organism evidence="1">
    <name type="scientific">Arundo donax</name>
    <name type="common">Giant reed</name>
    <name type="synonym">Donax arundinaceus</name>
    <dbReference type="NCBI Taxonomy" id="35708"/>
    <lineage>
        <taxon>Eukaryota</taxon>
        <taxon>Viridiplantae</taxon>
        <taxon>Streptophyta</taxon>
        <taxon>Embryophyta</taxon>
        <taxon>Tracheophyta</taxon>
        <taxon>Spermatophyta</taxon>
        <taxon>Magnoliopsida</taxon>
        <taxon>Liliopsida</taxon>
        <taxon>Poales</taxon>
        <taxon>Poaceae</taxon>
        <taxon>PACMAD clade</taxon>
        <taxon>Arundinoideae</taxon>
        <taxon>Arundineae</taxon>
        <taxon>Arundo</taxon>
    </lineage>
</organism>
<reference evidence="1" key="2">
    <citation type="journal article" date="2015" name="Data Brief">
        <title>Shoot transcriptome of the giant reed, Arundo donax.</title>
        <authorList>
            <person name="Barrero R.A."/>
            <person name="Guerrero F.D."/>
            <person name="Moolhuijzen P."/>
            <person name="Goolsby J.A."/>
            <person name="Tidwell J."/>
            <person name="Bellgard S.E."/>
            <person name="Bellgard M.I."/>
        </authorList>
    </citation>
    <scope>NUCLEOTIDE SEQUENCE</scope>
    <source>
        <tissue evidence="1">Shoot tissue taken approximately 20 cm above the soil surface</tissue>
    </source>
</reference>
<dbReference type="EMBL" id="GBRH01259148">
    <property type="protein sequence ID" value="JAD38747.1"/>
    <property type="molecule type" value="Transcribed_RNA"/>
</dbReference>
<proteinExistence type="predicted"/>
<accession>A0A0A8ZVA2</accession>
<protein>
    <submittedName>
        <fullName evidence="1">Uncharacterized protein</fullName>
    </submittedName>
</protein>
<sequence length="12" mass="1412">MAFTRTLLDESQ</sequence>